<keyword evidence="2" id="KW-1185">Reference proteome</keyword>
<dbReference type="Proteomes" id="UP000249057">
    <property type="component" value="Unassembled WGS sequence"/>
</dbReference>
<protein>
    <submittedName>
        <fullName evidence="1">Uncharacterized protein</fullName>
    </submittedName>
</protein>
<gene>
    <name evidence="1" type="ORF">BO95DRAFT_451539</name>
</gene>
<proteinExistence type="predicted"/>
<evidence type="ECO:0000313" key="1">
    <source>
        <dbReference type="EMBL" id="RAH47922.1"/>
    </source>
</evidence>
<accession>A0ACD1GFB5</accession>
<organism evidence="1 2">
    <name type="scientific">Aspergillus brunneoviolaceus CBS 621.78</name>
    <dbReference type="NCBI Taxonomy" id="1450534"/>
    <lineage>
        <taxon>Eukaryota</taxon>
        <taxon>Fungi</taxon>
        <taxon>Dikarya</taxon>
        <taxon>Ascomycota</taxon>
        <taxon>Pezizomycotina</taxon>
        <taxon>Eurotiomycetes</taxon>
        <taxon>Eurotiomycetidae</taxon>
        <taxon>Eurotiales</taxon>
        <taxon>Aspergillaceae</taxon>
        <taxon>Aspergillus</taxon>
        <taxon>Aspergillus subgen. Circumdati</taxon>
    </lineage>
</organism>
<evidence type="ECO:0000313" key="2">
    <source>
        <dbReference type="Proteomes" id="UP000249057"/>
    </source>
</evidence>
<name>A0ACD1GFB5_9EURO</name>
<sequence length="336" mass="37005">MAVHLSSEWMRNATANASLFHATLFSASASIDILRGTRNNRVTLYHQTCAIRLLNQTLNKDTAELNYAAIGTVVPLIFYNKGLSMMLFSLPMARRDELGPLLGVIKLALLSFSCIFDVPPAWDCLTFPDVRPHSILRSVIASLTQHSNTGSIFTPATVEKILDIYAAISQLQAIADHPTLEDATAAEINQMRQLLQTLDPLPAQKAPQPTTAPSPTSSGDKLNVCCSLATSILSRLLRADAPMDKESTLQAELTQLTQRITEIDAAFWIRRAPETLTWLIFTGAATAPTSLDRGRLILYGGTVLTAVDSEKLVLVRQGWVYFGLLRNIRRLRQIYA</sequence>
<reference evidence="1" key="1">
    <citation type="submission" date="2018-02" db="EMBL/GenBank/DDBJ databases">
        <title>The genomes of Aspergillus section Nigri reveals drivers in fungal speciation.</title>
        <authorList>
            <consortium name="DOE Joint Genome Institute"/>
            <person name="Vesth T.C."/>
            <person name="Nybo J."/>
            <person name="Theobald S."/>
            <person name="Brandl J."/>
            <person name="Frisvad J.C."/>
            <person name="Nielsen K.F."/>
            <person name="Lyhne E.K."/>
            <person name="Kogle M.E."/>
            <person name="Kuo A."/>
            <person name="Riley R."/>
            <person name="Clum A."/>
            <person name="Nolan M."/>
            <person name="Lipzen A."/>
            <person name="Salamov A."/>
            <person name="Henrissat B."/>
            <person name="Wiebenga A."/>
            <person name="De vries R.P."/>
            <person name="Grigoriev I.V."/>
            <person name="Mortensen U.H."/>
            <person name="Andersen M.R."/>
            <person name="Baker S.E."/>
        </authorList>
    </citation>
    <scope>NUCLEOTIDE SEQUENCE</scope>
    <source>
        <strain evidence="1">CBS 621.78</strain>
    </source>
</reference>
<dbReference type="EMBL" id="KZ825327">
    <property type="protein sequence ID" value="RAH47922.1"/>
    <property type="molecule type" value="Genomic_DNA"/>
</dbReference>